<reference evidence="9" key="1">
    <citation type="submission" date="2017-11" db="EMBL/GenBank/DDBJ databases">
        <title>The sensing device of the deep-sea amphipod.</title>
        <authorList>
            <person name="Kobayashi H."/>
            <person name="Nagahama T."/>
            <person name="Arai W."/>
            <person name="Sasagawa Y."/>
            <person name="Umeda M."/>
            <person name="Hayashi T."/>
            <person name="Nikaido I."/>
            <person name="Watanabe H."/>
            <person name="Oguri K."/>
            <person name="Kitazato H."/>
            <person name="Fujioka K."/>
            <person name="Kido Y."/>
            <person name="Takami H."/>
        </authorList>
    </citation>
    <scope>NUCLEOTIDE SEQUENCE</scope>
    <source>
        <tissue evidence="9">Whole body</tissue>
    </source>
</reference>
<evidence type="ECO:0000259" key="8">
    <source>
        <dbReference type="Pfam" id="PF00135"/>
    </source>
</evidence>
<feature type="chain" id="PRO_5025430674" evidence="7">
    <location>
        <begin position="24"/>
        <end position="723"/>
    </location>
</feature>
<keyword evidence="7" id="KW-0732">Signal</keyword>
<accession>A0A6A7G1B5</accession>
<keyword evidence="6" id="KW-0472">Membrane</keyword>
<dbReference type="PANTHER" id="PTHR43142:SF1">
    <property type="entry name" value="CARBOXYLIC ESTER HYDROLASE"/>
    <property type="match status" value="1"/>
</dbReference>
<dbReference type="Gene3D" id="3.40.50.1820">
    <property type="entry name" value="alpha/beta hydrolase"/>
    <property type="match status" value="1"/>
</dbReference>
<comment type="similarity">
    <text evidence="1">Belongs to the type-B carboxylesterase/lipase family.</text>
</comment>
<feature type="signal peptide" evidence="7">
    <location>
        <begin position="1"/>
        <end position="23"/>
    </location>
</feature>
<dbReference type="SUPFAM" id="SSF53474">
    <property type="entry name" value="alpha/beta-Hydrolases"/>
    <property type="match status" value="1"/>
</dbReference>
<evidence type="ECO:0000256" key="6">
    <source>
        <dbReference type="SAM" id="Phobius"/>
    </source>
</evidence>
<evidence type="ECO:0000256" key="1">
    <source>
        <dbReference type="ARBA" id="ARBA00005964"/>
    </source>
</evidence>
<protein>
    <submittedName>
        <fullName evidence="9">Liver carboxylesterase 1-like</fullName>
    </submittedName>
</protein>
<keyword evidence="6" id="KW-0812">Transmembrane</keyword>
<feature type="transmembrane region" description="Helical" evidence="6">
    <location>
        <begin position="678"/>
        <end position="701"/>
    </location>
</feature>
<proteinExistence type="evidence at transcript level"/>
<evidence type="ECO:0000256" key="2">
    <source>
        <dbReference type="ARBA" id="ARBA00022487"/>
    </source>
</evidence>
<organism evidence="9">
    <name type="scientific">Hirondellea gigas</name>
    <dbReference type="NCBI Taxonomy" id="1518452"/>
    <lineage>
        <taxon>Eukaryota</taxon>
        <taxon>Metazoa</taxon>
        <taxon>Ecdysozoa</taxon>
        <taxon>Arthropoda</taxon>
        <taxon>Crustacea</taxon>
        <taxon>Multicrustacea</taxon>
        <taxon>Malacostraca</taxon>
        <taxon>Eumalacostraca</taxon>
        <taxon>Peracarida</taxon>
        <taxon>Amphipoda</taxon>
        <taxon>Amphilochidea</taxon>
        <taxon>Lysianassida</taxon>
        <taxon>Lysianassidira</taxon>
        <taxon>Lysianassoidea</taxon>
        <taxon>Lysianassidae</taxon>
        <taxon>Hirondellea</taxon>
    </lineage>
</organism>
<sequence length="723" mass="80973">MKAPTKWLSVQIAVVLATTLISATPAENHEHAKYFKMIDPVRHRYHLAGLLNEGSSAVETVMLQDEGQREVTGSDGPRVTVDGLGIAQGRILHTPFGKPFSAFHSIPYAHKPDRFQYPVIFDDTYWTGSMDEPYDATYFRGRCPQSSLISDVVSGDEDCLQVSVYSPIMNFTEGPPAELLPVMVFIHGGSYMTGEAMFYMPSKLLDREVVVVVLQYRLGTLGFLYSGTIDAPGNMGLMDQITALRWVQKYISNFGGDPGLVTLFGQSAGGASTSLLQISDLIRGENKNNDGEDLVHQFIPMSGSALEYWTIDNNIREDFITQVESTGCDTNGMEKDMVDCMKALTLDEVVIASLKVFMHDRMTGGLGFLGQCPVVQDALLDDPDAEDLELVIIEQPLKSLRAGHFLQVPTMAGAVRDEGLMVVGVIYDYILEKNGLENNTFFMQFEALPLLAKAFGIHDPTNAVANSFRLAYMPENEVIDNWDIMSGPLVDLSGVLFVKSGTWTLAHRMHMQNNSVPVFIYSFEFESDDSIFDWIFIDNPDMPIHSGVCHADDLLYLFNMPSYQNDRELEMARRMSTLYYNFARYGNPTPEEVADEPGQWQEFTKEWIPYSADGQEFMLLQDDFTMQKDFTTRWNYNKYEGIKNDSSSDKSIRARSDVNSRNAEQETTNGGGVSQQTFILGLFLTVVAVLFIVGMATVIIIRAGKKTRRIQDDDLDIMMISKH</sequence>
<evidence type="ECO:0000256" key="7">
    <source>
        <dbReference type="SAM" id="SignalP"/>
    </source>
</evidence>
<dbReference type="Pfam" id="PF00135">
    <property type="entry name" value="COesterase"/>
    <property type="match status" value="1"/>
</dbReference>
<name>A0A6A7G1B5_9CRUS</name>
<keyword evidence="3" id="KW-0378">Hydrolase</keyword>
<dbReference type="PROSITE" id="PS00122">
    <property type="entry name" value="CARBOXYLESTERASE_B_1"/>
    <property type="match status" value="1"/>
</dbReference>
<evidence type="ECO:0000256" key="5">
    <source>
        <dbReference type="SAM" id="MobiDB-lite"/>
    </source>
</evidence>
<evidence type="ECO:0000256" key="4">
    <source>
        <dbReference type="ARBA" id="ARBA00023180"/>
    </source>
</evidence>
<dbReference type="EMBL" id="IACT01005405">
    <property type="protein sequence ID" value="LAC24561.1"/>
    <property type="molecule type" value="mRNA"/>
</dbReference>
<dbReference type="AlphaFoldDB" id="A0A6A7G1B5"/>
<keyword evidence="4" id="KW-0325">Glycoprotein</keyword>
<evidence type="ECO:0000313" key="9">
    <source>
        <dbReference type="EMBL" id="LAC24561.1"/>
    </source>
</evidence>
<feature type="compositionally biased region" description="Basic and acidic residues" evidence="5">
    <location>
        <begin position="644"/>
        <end position="658"/>
    </location>
</feature>
<feature type="compositionally biased region" description="Polar residues" evidence="5">
    <location>
        <begin position="659"/>
        <end position="671"/>
    </location>
</feature>
<dbReference type="InterPro" id="IPR002018">
    <property type="entry name" value="CarbesteraseB"/>
</dbReference>
<keyword evidence="6" id="KW-1133">Transmembrane helix</keyword>
<evidence type="ECO:0000256" key="3">
    <source>
        <dbReference type="ARBA" id="ARBA00022801"/>
    </source>
</evidence>
<dbReference type="InterPro" id="IPR029058">
    <property type="entry name" value="AB_hydrolase_fold"/>
</dbReference>
<dbReference type="InterPro" id="IPR019826">
    <property type="entry name" value="Carboxylesterase_B_AS"/>
</dbReference>
<feature type="region of interest" description="Disordered" evidence="5">
    <location>
        <begin position="644"/>
        <end position="671"/>
    </location>
</feature>
<dbReference type="GO" id="GO:0052689">
    <property type="term" value="F:carboxylic ester hydrolase activity"/>
    <property type="evidence" value="ECO:0007669"/>
    <property type="project" value="UniProtKB-KW"/>
</dbReference>
<dbReference type="PANTHER" id="PTHR43142">
    <property type="entry name" value="CARBOXYLIC ESTER HYDROLASE"/>
    <property type="match status" value="1"/>
</dbReference>
<feature type="domain" description="Carboxylesterase type B" evidence="8">
    <location>
        <begin position="78"/>
        <end position="628"/>
    </location>
</feature>
<keyword evidence="2" id="KW-0719">Serine esterase</keyword>